<organism evidence="3 4">
    <name type="scientific">Leifsonella bigeumensis</name>
    <dbReference type="NCBI Taxonomy" id="433643"/>
    <lineage>
        <taxon>Bacteria</taxon>
        <taxon>Bacillati</taxon>
        <taxon>Actinomycetota</taxon>
        <taxon>Actinomycetes</taxon>
        <taxon>Micrococcales</taxon>
        <taxon>Microbacteriaceae</taxon>
        <taxon>Leifsonella</taxon>
    </lineage>
</organism>
<evidence type="ECO:0008006" key="5">
    <source>
        <dbReference type="Google" id="ProtNLM"/>
    </source>
</evidence>
<evidence type="ECO:0000256" key="2">
    <source>
        <dbReference type="SAM" id="Phobius"/>
    </source>
</evidence>
<protein>
    <recommendedName>
        <fullName evidence="5">DUF3043 domain-containing protein</fullName>
    </recommendedName>
</protein>
<dbReference type="EMBL" id="BAABAE010000003">
    <property type="protein sequence ID" value="GAA3744489.1"/>
    <property type="molecule type" value="Genomic_DNA"/>
</dbReference>
<evidence type="ECO:0000313" key="3">
    <source>
        <dbReference type="EMBL" id="GAA3744489.1"/>
    </source>
</evidence>
<sequence length="192" mass="21626">MAKAGKSDEAPDDELNTDGTMSGKGRPTPTRKEREAANLRPLVSNDRKAAAKASRAKMAEAREKARVGMAAGEEKYLPVRDKGPQRRWIRDYVDARFSVGEVLIPVMFIVIILTFINDERVQLIGIAGLWLFFLVAVIDGIILGFIVNRRLAAKFGDDKLQRGNRWYAAMRAMQLRVMRLPKPQVRRGQYPS</sequence>
<dbReference type="Proteomes" id="UP001501004">
    <property type="component" value="Unassembled WGS sequence"/>
</dbReference>
<keyword evidence="2" id="KW-0812">Transmembrane</keyword>
<dbReference type="Pfam" id="PF11241">
    <property type="entry name" value="DUF3043"/>
    <property type="match status" value="1"/>
</dbReference>
<keyword evidence="2" id="KW-0472">Membrane</keyword>
<proteinExistence type="predicted"/>
<dbReference type="RefSeq" id="WP_344756227.1">
    <property type="nucleotide sequence ID" value="NZ_BAABAE010000003.1"/>
</dbReference>
<evidence type="ECO:0000256" key="1">
    <source>
        <dbReference type="SAM" id="MobiDB-lite"/>
    </source>
</evidence>
<feature type="transmembrane region" description="Helical" evidence="2">
    <location>
        <begin position="122"/>
        <end position="147"/>
    </location>
</feature>
<feature type="region of interest" description="Disordered" evidence="1">
    <location>
        <begin position="1"/>
        <end position="49"/>
    </location>
</feature>
<reference evidence="4" key="1">
    <citation type="journal article" date="2019" name="Int. J. Syst. Evol. Microbiol.">
        <title>The Global Catalogue of Microorganisms (GCM) 10K type strain sequencing project: providing services to taxonomists for standard genome sequencing and annotation.</title>
        <authorList>
            <consortium name="The Broad Institute Genomics Platform"/>
            <consortium name="The Broad Institute Genome Sequencing Center for Infectious Disease"/>
            <person name="Wu L."/>
            <person name="Ma J."/>
        </authorList>
    </citation>
    <scope>NUCLEOTIDE SEQUENCE [LARGE SCALE GENOMIC DNA]</scope>
    <source>
        <strain evidence="4">JCM 16949</strain>
    </source>
</reference>
<comment type="caution">
    <text evidence="3">The sequence shown here is derived from an EMBL/GenBank/DDBJ whole genome shotgun (WGS) entry which is preliminary data.</text>
</comment>
<feature type="transmembrane region" description="Helical" evidence="2">
    <location>
        <begin position="95"/>
        <end position="116"/>
    </location>
</feature>
<name>A0ABP7FPY0_9MICO</name>
<accession>A0ABP7FPY0</accession>
<evidence type="ECO:0000313" key="4">
    <source>
        <dbReference type="Proteomes" id="UP001501004"/>
    </source>
</evidence>
<keyword evidence="2" id="KW-1133">Transmembrane helix</keyword>
<keyword evidence="4" id="KW-1185">Reference proteome</keyword>
<dbReference type="InterPro" id="IPR021403">
    <property type="entry name" value="DUF3043"/>
</dbReference>
<gene>
    <name evidence="3" type="ORF">GCM10022239_19970</name>
</gene>